<evidence type="ECO:0000259" key="2">
    <source>
        <dbReference type="SMART" id="SM00065"/>
    </source>
</evidence>
<dbReference type="OrthoDB" id="9796252at2"/>
<sequence>MAEKLDVLQTTSREEQYKNLLPQVEALISYETDLIANMANLSAVLREAFGFLWVGFYIVRNKELVLGPFQGKIACTRIGYGKGVCGTAWKENKPLVVPDVDAFPGHITCDGDSRSEVVLPLNQDGKVIGVLDIDSQFLNHFSETDVIYLQKFISFLSVSRLE</sequence>
<dbReference type="GO" id="GO:0005829">
    <property type="term" value="C:cytosol"/>
    <property type="evidence" value="ECO:0007669"/>
    <property type="project" value="TreeGrafter"/>
</dbReference>
<evidence type="ECO:0000256" key="1">
    <source>
        <dbReference type="ARBA" id="ARBA00038454"/>
    </source>
</evidence>
<dbReference type="SUPFAM" id="SSF55781">
    <property type="entry name" value="GAF domain-like"/>
    <property type="match status" value="1"/>
</dbReference>
<feature type="domain" description="GAF" evidence="2">
    <location>
        <begin position="33"/>
        <end position="162"/>
    </location>
</feature>
<gene>
    <name evidence="3" type="ORF">SAMN05444362_105163</name>
</gene>
<dbReference type="InterPro" id="IPR029016">
    <property type="entry name" value="GAF-like_dom_sf"/>
</dbReference>
<keyword evidence="4" id="KW-1185">Reference proteome</keyword>
<dbReference type="GO" id="GO:0033745">
    <property type="term" value="F:L-methionine-(R)-S-oxide reductase activity"/>
    <property type="evidence" value="ECO:0007669"/>
    <property type="project" value="TreeGrafter"/>
</dbReference>
<reference evidence="4" key="1">
    <citation type="submission" date="2016-11" db="EMBL/GenBank/DDBJ databases">
        <authorList>
            <person name="Varghese N."/>
            <person name="Submissions S."/>
        </authorList>
    </citation>
    <scope>NUCLEOTIDE SEQUENCE [LARGE SCALE GENOMIC DNA]</scope>
    <source>
        <strain evidence="4">DSM 27370</strain>
    </source>
</reference>
<evidence type="ECO:0000313" key="3">
    <source>
        <dbReference type="EMBL" id="SHF33881.1"/>
    </source>
</evidence>
<proteinExistence type="inferred from homology"/>
<accession>A0A1M5AUF1</accession>
<dbReference type="PANTHER" id="PTHR21021:SF15">
    <property type="entry name" value="FREE METHIONINE-R-SULFOXIDE REDUCTASE"/>
    <property type="match status" value="1"/>
</dbReference>
<dbReference type="SMART" id="SM00065">
    <property type="entry name" value="GAF"/>
    <property type="match status" value="1"/>
</dbReference>
<comment type="similarity">
    <text evidence="1">Belongs to the free Met sulfoxide reductase family.</text>
</comment>
<dbReference type="Gene3D" id="3.30.450.40">
    <property type="match status" value="1"/>
</dbReference>
<dbReference type="AlphaFoldDB" id="A0A1M5AUF1"/>
<dbReference type="EMBL" id="FQUC01000005">
    <property type="protein sequence ID" value="SHF33881.1"/>
    <property type="molecule type" value="Genomic_DNA"/>
</dbReference>
<dbReference type="InterPro" id="IPR051330">
    <property type="entry name" value="Phosphatase_reg/MetRdx"/>
</dbReference>
<dbReference type="RefSeq" id="WP_062180549.1">
    <property type="nucleotide sequence ID" value="NZ_BBXL01000010.1"/>
</dbReference>
<organism evidence="3 4">
    <name type="scientific">Dysgonomonas macrotermitis</name>
    <dbReference type="NCBI Taxonomy" id="1346286"/>
    <lineage>
        <taxon>Bacteria</taxon>
        <taxon>Pseudomonadati</taxon>
        <taxon>Bacteroidota</taxon>
        <taxon>Bacteroidia</taxon>
        <taxon>Bacteroidales</taxon>
        <taxon>Dysgonomonadaceae</taxon>
        <taxon>Dysgonomonas</taxon>
    </lineage>
</organism>
<dbReference type="PANTHER" id="PTHR21021">
    <property type="entry name" value="GAF/PUTATIVE CYTOSKELETAL PROTEIN"/>
    <property type="match status" value="1"/>
</dbReference>
<dbReference type="Pfam" id="PF01590">
    <property type="entry name" value="GAF"/>
    <property type="match status" value="1"/>
</dbReference>
<dbReference type="STRING" id="1346286.SAMN05444362_105163"/>
<dbReference type="FunFam" id="3.30.450.40:FF:000008">
    <property type="entry name" value="GAF domain-containing proteins"/>
    <property type="match status" value="1"/>
</dbReference>
<dbReference type="Proteomes" id="UP000184480">
    <property type="component" value="Unassembled WGS sequence"/>
</dbReference>
<evidence type="ECO:0000313" key="4">
    <source>
        <dbReference type="Proteomes" id="UP000184480"/>
    </source>
</evidence>
<name>A0A1M5AUF1_9BACT</name>
<dbReference type="InterPro" id="IPR003018">
    <property type="entry name" value="GAF"/>
</dbReference>
<protein>
    <submittedName>
        <fullName evidence="3">GAF domain-containing protein</fullName>
    </submittedName>
</protein>